<dbReference type="Pfam" id="PF04055">
    <property type="entry name" value="Radical_SAM"/>
    <property type="match status" value="1"/>
</dbReference>
<evidence type="ECO:0000256" key="1">
    <source>
        <dbReference type="ARBA" id="ARBA00022485"/>
    </source>
</evidence>
<evidence type="ECO:0000256" key="3">
    <source>
        <dbReference type="ARBA" id="ARBA00022691"/>
    </source>
</evidence>
<comment type="similarity">
    <text evidence="8">Belongs to the radical SAM superfamily. Lipoyl synthase family.</text>
</comment>
<name>A0A1V5MG21_UNCT6</name>
<evidence type="ECO:0000256" key="8">
    <source>
        <dbReference type="HAMAP-Rule" id="MF_00206"/>
    </source>
</evidence>
<dbReference type="Proteomes" id="UP000485484">
    <property type="component" value="Unassembled WGS sequence"/>
</dbReference>
<dbReference type="GO" id="GO:0005737">
    <property type="term" value="C:cytoplasm"/>
    <property type="evidence" value="ECO:0007669"/>
    <property type="project" value="UniProtKB-SubCell"/>
</dbReference>
<dbReference type="EC" id="2.8.1.8" evidence="8"/>
<dbReference type="GO" id="GO:0009249">
    <property type="term" value="P:protein lipoylation"/>
    <property type="evidence" value="ECO:0007669"/>
    <property type="project" value="UniProtKB-UniRule"/>
</dbReference>
<dbReference type="InterPro" id="IPR006638">
    <property type="entry name" value="Elp3/MiaA/NifB-like_rSAM"/>
</dbReference>
<dbReference type="InterPro" id="IPR003698">
    <property type="entry name" value="Lipoyl_synth"/>
</dbReference>
<proteinExistence type="inferred from homology"/>
<comment type="caution">
    <text evidence="10">The sequence shown here is derived from an EMBL/GenBank/DDBJ whole genome shotgun (WGS) entry which is preliminary data.</text>
</comment>
<feature type="binding site" evidence="8">
    <location>
        <position position="56"/>
    </location>
    <ligand>
        <name>[4Fe-4S] cluster</name>
        <dbReference type="ChEBI" id="CHEBI:49883"/>
        <label>1</label>
    </ligand>
</feature>
<feature type="binding site" evidence="8">
    <location>
        <position position="45"/>
    </location>
    <ligand>
        <name>[4Fe-4S] cluster</name>
        <dbReference type="ChEBI" id="CHEBI:49883"/>
        <label>1</label>
    </ligand>
</feature>
<dbReference type="EMBL" id="MWAK01000151">
    <property type="protein sequence ID" value="OPZ91761.1"/>
    <property type="molecule type" value="Genomic_DNA"/>
</dbReference>
<gene>
    <name evidence="8 10" type="primary">lipA</name>
    <name evidence="10" type="ORF">BWY73_01009</name>
</gene>
<dbReference type="PANTHER" id="PTHR10949:SF0">
    <property type="entry name" value="LIPOYL SYNTHASE, MITOCHONDRIAL"/>
    <property type="match status" value="1"/>
</dbReference>
<dbReference type="SMART" id="SM00729">
    <property type="entry name" value="Elp3"/>
    <property type="match status" value="1"/>
</dbReference>
<keyword evidence="8" id="KW-0963">Cytoplasm</keyword>
<organism evidence="10">
    <name type="scientific">candidate division TA06 bacterium ADurb.Bin417</name>
    <dbReference type="NCBI Taxonomy" id="1852828"/>
    <lineage>
        <taxon>Bacteria</taxon>
        <taxon>Bacteria division TA06</taxon>
    </lineage>
</organism>
<protein>
    <recommendedName>
        <fullName evidence="8">Lipoyl synthase</fullName>
        <ecNumber evidence="8">2.8.1.8</ecNumber>
    </recommendedName>
    <alternativeName>
        <fullName evidence="8">Lip-syn</fullName>
        <shortName evidence="8">LS</shortName>
    </alternativeName>
    <alternativeName>
        <fullName evidence="8">Lipoate synthase</fullName>
    </alternativeName>
    <alternativeName>
        <fullName evidence="8">Lipoic acid synthase</fullName>
    </alternativeName>
    <alternativeName>
        <fullName evidence="8">Sulfur insertion protein LipA</fullName>
    </alternativeName>
</protein>
<reference evidence="10" key="1">
    <citation type="submission" date="2017-02" db="EMBL/GenBank/DDBJ databases">
        <title>Delving into the versatile metabolic prowess of the omnipresent phylum Bacteroidetes.</title>
        <authorList>
            <person name="Nobu M.K."/>
            <person name="Mei R."/>
            <person name="Narihiro T."/>
            <person name="Kuroda K."/>
            <person name="Liu W.-T."/>
        </authorList>
    </citation>
    <scope>NUCLEOTIDE SEQUENCE</scope>
    <source>
        <strain evidence="10">ADurb.Bin417</strain>
    </source>
</reference>
<comment type="function">
    <text evidence="8">Catalyzes the radical-mediated insertion of two sulfur atoms into the C-6 and C-8 positions of the octanoyl moiety bound to the lipoyl domains of lipoate-dependent enzymes, thereby converting the octanoylated domains into lipoylated derivatives.</text>
</comment>
<feature type="binding site" evidence="8">
    <location>
        <position position="50"/>
    </location>
    <ligand>
        <name>[4Fe-4S] cluster</name>
        <dbReference type="ChEBI" id="CHEBI:49883"/>
        <label>1</label>
    </ligand>
</feature>
<keyword evidence="4 8" id="KW-0479">Metal-binding</keyword>
<dbReference type="SFLD" id="SFLDS00029">
    <property type="entry name" value="Radical_SAM"/>
    <property type="match status" value="1"/>
</dbReference>
<feature type="domain" description="Radical SAM core" evidence="9">
    <location>
        <begin position="57"/>
        <end position="272"/>
    </location>
</feature>
<dbReference type="InterPro" id="IPR058240">
    <property type="entry name" value="rSAM_sf"/>
</dbReference>
<dbReference type="PANTHER" id="PTHR10949">
    <property type="entry name" value="LIPOYL SYNTHASE"/>
    <property type="match status" value="1"/>
</dbReference>
<dbReference type="UniPathway" id="UPA00538">
    <property type="reaction ID" value="UER00593"/>
</dbReference>
<dbReference type="HAMAP" id="MF_00206">
    <property type="entry name" value="Lipoyl_synth"/>
    <property type="match status" value="1"/>
</dbReference>
<feature type="binding site" evidence="8">
    <location>
        <position position="283"/>
    </location>
    <ligand>
        <name>[4Fe-4S] cluster</name>
        <dbReference type="ChEBI" id="CHEBI:49883"/>
        <label>1</label>
    </ligand>
</feature>
<feature type="binding site" evidence="8">
    <location>
        <position position="75"/>
    </location>
    <ligand>
        <name>[4Fe-4S] cluster</name>
        <dbReference type="ChEBI" id="CHEBI:49883"/>
        <label>2</label>
        <note>4Fe-4S-S-AdoMet</note>
    </ligand>
</feature>
<dbReference type="GO" id="GO:0016992">
    <property type="term" value="F:lipoate synthase activity"/>
    <property type="evidence" value="ECO:0007669"/>
    <property type="project" value="UniProtKB-UniRule"/>
</dbReference>
<comment type="subcellular location">
    <subcellularLocation>
        <location evidence="8">Cytoplasm</location>
    </subcellularLocation>
</comment>
<comment type="pathway">
    <text evidence="8">Protein modification; protein lipoylation via endogenous pathway; protein N(6)-(lipoyl)lysine from octanoyl-[acyl-carrier-protein]: step 2/2.</text>
</comment>
<evidence type="ECO:0000256" key="5">
    <source>
        <dbReference type="ARBA" id="ARBA00023004"/>
    </source>
</evidence>
<evidence type="ECO:0000256" key="2">
    <source>
        <dbReference type="ARBA" id="ARBA00022679"/>
    </source>
</evidence>
<dbReference type="GO" id="GO:0046872">
    <property type="term" value="F:metal ion binding"/>
    <property type="evidence" value="ECO:0007669"/>
    <property type="project" value="UniProtKB-KW"/>
</dbReference>
<feature type="binding site" evidence="8">
    <location>
        <position position="71"/>
    </location>
    <ligand>
        <name>[4Fe-4S] cluster</name>
        <dbReference type="ChEBI" id="CHEBI:49883"/>
        <label>2</label>
        <note>4Fe-4S-S-AdoMet</note>
    </ligand>
</feature>
<keyword evidence="1 8" id="KW-0004">4Fe-4S</keyword>
<keyword evidence="2 8" id="KW-0808">Transferase</keyword>
<dbReference type="NCBIfam" id="TIGR00510">
    <property type="entry name" value="lipA"/>
    <property type="match status" value="1"/>
</dbReference>
<keyword evidence="5 8" id="KW-0408">Iron</keyword>
<dbReference type="NCBIfam" id="NF009544">
    <property type="entry name" value="PRK12928.1"/>
    <property type="match status" value="1"/>
</dbReference>
<dbReference type="SFLD" id="SFLDF00271">
    <property type="entry name" value="lipoyl_synthase"/>
    <property type="match status" value="1"/>
</dbReference>
<keyword evidence="6 8" id="KW-0411">Iron-sulfur</keyword>
<evidence type="ECO:0000259" key="9">
    <source>
        <dbReference type="PROSITE" id="PS51918"/>
    </source>
</evidence>
<comment type="catalytic activity">
    <reaction evidence="7 8">
        <text>[[Fe-S] cluster scaffold protein carrying a second [4Fe-4S](2+) cluster] + N(6)-octanoyl-L-lysyl-[protein] + 2 oxidized [2Fe-2S]-[ferredoxin] + 2 S-adenosyl-L-methionine + 4 H(+) = [[Fe-S] cluster scaffold protein] + N(6)-[(R)-dihydrolipoyl]-L-lysyl-[protein] + 4 Fe(3+) + 2 hydrogen sulfide + 2 5'-deoxyadenosine + 2 L-methionine + 2 reduced [2Fe-2S]-[ferredoxin]</text>
        <dbReference type="Rhea" id="RHEA:16585"/>
        <dbReference type="Rhea" id="RHEA-COMP:9928"/>
        <dbReference type="Rhea" id="RHEA-COMP:10000"/>
        <dbReference type="Rhea" id="RHEA-COMP:10001"/>
        <dbReference type="Rhea" id="RHEA-COMP:10475"/>
        <dbReference type="Rhea" id="RHEA-COMP:14568"/>
        <dbReference type="Rhea" id="RHEA-COMP:14569"/>
        <dbReference type="ChEBI" id="CHEBI:15378"/>
        <dbReference type="ChEBI" id="CHEBI:17319"/>
        <dbReference type="ChEBI" id="CHEBI:29034"/>
        <dbReference type="ChEBI" id="CHEBI:29919"/>
        <dbReference type="ChEBI" id="CHEBI:33722"/>
        <dbReference type="ChEBI" id="CHEBI:33737"/>
        <dbReference type="ChEBI" id="CHEBI:33738"/>
        <dbReference type="ChEBI" id="CHEBI:57844"/>
        <dbReference type="ChEBI" id="CHEBI:59789"/>
        <dbReference type="ChEBI" id="CHEBI:78809"/>
        <dbReference type="ChEBI" id="CHEBI:83100"/>
        <dbReference type="EC" id="2.8.1.8"/>
    </reaction>
</comment>
<dbReference type="SUPFAM" id="SSF102114">
    <property type="entry name" value="Radical SAM enzymes"/>
    <property type="match status" value="1"/>
</dbReference>
<evidence type="ECO:0000256" key="4">
    <source>
        <dbReference type="ARBA" id="ARBA00022723"/>
    </source>
</evidence>
<dbReference type="CDD" id="cd01335">
    <property type="entry name" value="Radical_SAM"/>
    <property type="match status" value="1"/>
</dbReference>
<dbReference type="PROSITE" id="PS51918">
    <property type="entry name" value="RADICAL_SAM"/>
    <property type="match status" value="1"/>
</dbReference>
<dbReference type="Gene3D" id="3.20.20.70">
    <property type="entry name" value="Aldolase class I"/>
    <property type="match status" value="1"/>
</dbReference>
<dbReference type="AlphaFoldDB" id="A0A1V5MG21"/>
<dbReference type="GO" id="GO:0051539">
    <property type="term" value="F:4 iron, 4 sulfur cluster binding"/>
    <property type="evidence" value="ECO:0007669"/>
    <property type="project" value="UniProtKB-UniRule"/>
</dbReference>
<dbReference type="InterPro" id="IPR013785">
    <property type="entry name" value="Aldolase_TIM"/>
</dbReference>
<keyword evidence="3 8" id="KW-0949">S-adenosyl-L-methionine</keyword>
<dbReference type="SFLD" id="SFLDG01058">
    <property type="entry name" value="lipoyl_synthase_like"/>
    <property type="match status" value="1"/>
</dbReference>
<comment type="cofactor">
    <cofactor evidence="8">
        <name>[4Fe-4S] cluster</name>
        <dbReference type="ChEBI" id="CHEBI:49883"/>
    </cofactor>
    <text evidence="8">Binds 2 [4Fe-4S] clusters per subunit. One cluster is coordinated with 3 cysteines and an exchangeable S-adenosyl-L-methionine.</text>
</comment>
<dbReference type="NCBIfam" id="NF004019">
    <property type="entry name" value="PRK05481.1"/>
    <property type="match status" value="1"/>
</dbReference>
<evidence type="ECO:0000313" key="10">
    <source>
        <dbReference type="EMBL" id="OPZ91761.1"/>
    </source>
</evidence>
<dbReference type="PIRSF" id="PIRSF005963">
    <property type="entry name" value="Lipoyl_synth"/>
    <property type="match status" value="1"/>
</dbReference>
<dbReference type="InterPro" id="IPR007197">
    <property type="entry name" value="rSAM"/>
</dbReference>
<feature type="binding site" evidence="8">
    <location>
        <position position="78"/>
    </location>
    <ligand>
        <name>[4Fe-4S] cluster</name>
        <dbReference type="ChEBI" id="CHEBI:49883"/>
        <label>2</label>
        <note>4Fe-4S-S-AdoMet</note>
    </ligand>
</feature>
<sequence length="295" mass="32055">MPLSGRRFQPKMEKRPAWLTKRLVFDPAVQETEAVVARHRLHTVCAAAGCPNRSECFARRVATFMILGDVCTRGCAFCGVRRGRPEPPAADEPDRVAAAAAALGLEYVVVTSVTRDDLPDGGAGLFARTVTAIRAARPPVRVEVLTPDFQGDRAALETVLSAGPAVFNHNLETVARLYPRVRPQAGYRRSLEVLRRARRFGSGLVKSGLMLGLGETDAEVESALADLREAGVEIVTLGQYLRPNPGCLPVTRHPRPEEFDAWAETAKRLGFRAAAAGPFVRSSYYAAEVFRSTGT</sequence>
<accession>A0A1V5MG21</accession>
<evidence type="ECO:0000256" key="6">
    <source>
        <dbReference type="ARBA" id="ARBA00023014"/>
    </source>
</evidence>
<evidence type="ECO:0000256" key="7">
    <source>
        <dbReference type="ARBA" id="ARBA00047326"/>
    </source>
</evidence>